<name>A0A922HZS2_DERFA</name>
<dbReference type="EMBL" id="ASGP02000003">
    <property type="protein sequence ID" value="KAH9516904.1"/>
    <property type="molecule type" value="Genomic_DNA"/>
</dbReference>
<evidence type="ECO:0000313" key="2">
    <source>
        <dbReference type="EMBL" id="KAH9516904.1"/>
    </source>
</evidence>
<comment type="caution">
    <text evidence="2">The sequence shown here is derived from an EMBL/GenBank/DDBJ whole genome shotgun (WGS) entry which is preliminary data.</text>
</comment>
<reference evidence="2" key="1">
    <citation type="submission" date="2013-05" db="EMBL/GenBank/DDBJ databases">
        <authorList>
            <person name="Yim A.K.Y."/>
            <person name="Chan T.F."/>
            <person name="Ji K.M."/>
            <person name="Liu X.Y."/>
            <person name="Zhou J.W."/>
            <person name="Li R.Q."/>
            <person name="Yang K.Y."/>
            <person name="Li J."/>
            <person name="Li M."/>
            <person name="Law P.T.W."/>
            <person name="Wu Y.L."/>
            <person name="Cai Z.L."/>
            <person name="Qin H."/>
            <person name="Bao Y."/>
            <person name="Leung R.K.K."/>
            <person name="Ng P.K.S."/>
            <person name="Zou J."/>
            <person name="Zhong X.J."/>
            <person name="Ran P.X."/>
            <person name="Zhong N.S."/>
            <person name="Liu Z.G."/>
            <person name="Tsui S.K.W."/>
        </authorList>
    </citation>
    <scope>NUCLEOTIDE SEQUENCE</scope>
    <source>
        <strain evidence="2">Derf</strain>
        <tissue evidence="2">Whole organism</tissue>
    </source>
</reference>
<feature type="transmembrane region" description="Helical" evidence="1">
    <location>
        <begin position="120"/>
        <end position="139"/>
    </location>
</feature>
<dbReference type="AlphaFoldDB" id="A0A922HZS2"/>
<dbReference type="Proteomes" id="UP000790347">
    <property type="component" value="Unassembled WGS sequence"/>
</dbReference>
<evidence type="ECO:0000256" key="1">
    <source>
        <dbReference type="SAM" id="Phobius"/>
    </source>
</evidence>
<feature type="transmembrane region" description="Helical" evidence="1">
    <location>
        <begin position="37"/>
        <end position="55"/>
    </location>
</feature>
<accession>A0A922HZS2</accession>
<proteinExistence type="predicted"/>
<reference evidence="2" key="2">
    <citation type="journal article" date="2022" name="Res Sq">
        <title>Comparative Genomics Reveals Insights into the Divergent Evolution of Astigmatic Mites and Household Pest Adaptations.</title>
        <authorList>
            <person name="Xiong Q."/>
            <person name="Wan A.T.-Y."/>
            <person name="Liu X.-Y."/>
            <person name="Fung C.S.-H."/>
            <person name="Xiao X."/>
            <person name="Malainual N."/>
            <person name="Hou J."/>
            <person name="Wang L."/>
            <person name="Wang M."/>
            <person name="Yang K."/>
            <person name="Cui Y."/>
            <person name="Leung E."/>
            <person name="Nong W."/>
            <person name="Shin S.-K."/>
            <person name="Au S."/>
            <person name="Jeong K.Y."/>
            <person name="Chew F.T."/>
            <person name="Hui J."/>
            <person name="Leung T.F."/>
            <person name="Tungtrongchitr A."/>
            <person name="Zhong N."/>
            <person name="Liu Z."/>
            <person name="Tsui S."/>
        </authorList>
    </citation>
    <scope>NUCLEOTIDE SEQUENCE</scope>
    <source>
        <strain evidence="2">Derf</strain>
        <tissue evidence="2">Whole organism</tissue>
    </source>
</reference>
<feature type="transmembrane region" description="Helical" evidence="1">
    <location>
        <begin position="62"/>
        <end position="82"/>
    </location>
</feature>
<keyword evidence="1" id="KW-0472">Membrane</keyword>
<keyword evidence="1" id="KW-1133">Transmembrane helix</keyword>
<keyword evidence="3" id="KW-1185">Reference proteome</keyword>
<evidence type="ECO:0000313" key="3">
    <source>
        <dbReference type="Proteomes" id="UP000790347"/>
    </source>
</evidence>
<gene>
    <name evidence="2" type="ORF">DERF_007618</name>
</gene>
<feature type="transmembrane region" description="Helical" evidence="1">
    <location>
        <begin position="7"/>
        <end position="31"/>
    </location>
</feature>
<sequence>MAISKTCMTMLITVFNILIIILAIIICFLSLNAWNDYTTCAFTILVALLWMCCLCSESNVAIGAYTILMFIDLLLLLSNALYHSVMTAKYSDFCFHNNVNGISPEWGCHDWRFSGYYERAIGVTVCYYIAFIFRLLNIVGSCSLTYKIFHENYKTTLYYYSDRSIYYNNFILFFFKSYTLKIQNLNRIK</sequence>
<organism evidence="2 3">
    <name type="scientific">Dermatophagoides farinae</name>
    <name type="common">American house dust mite</name>
    <dbReference type="NCBI Taxonomy" id="6954"/>
    <lineage>
        <taxon>Eukaryota</taxon>
        <taxon>Metazoa</taxon>
        <taxon>Ecdysozoa</taxon>
        <taxon>Arthropoda</taxon>
        <taxon>Chelicerata</taxon>
        <taxon>Arachnida</taxon>
        <taxon>Acari</taxon>
        <taxon>Acariformes</taxon>
        <taxon>Sarcoptiformes</taxon>
        <taxon>Astigmata</taxon>
        <taxon>Psoroptidia</taxon>
        <taxon>Analgoidea</taxon>
        <taxon>Pyroglyphidae</taxon>
        <taxon>Dermatophagoidinae</taxon>
        <taxon>Dermatophagoides</taxon>
    </lineage>
</organism>
<protein>
    <submittedName>
        <fullName evidence="2">Uncharacterized protein</fullName>
    </submittedName>
</protein>
<keyword evidence="1" id="KW-0812">Transmembrane</keyword>